<evidence type="ECO:0000259" key="9">
    <source>
        <dbReference type="Pfam" id="PF07631"/>
    </source>
</evidence>
<sequence>MLSAFQAPLRSRLVGRLSAFLMLGVGAAVPGSIAAKTGPDAVLTSFRDQIELTMDEFCYDCHGYGGDKGGVVLDGWESDDDLLDHELWLRVLRNVRSGIMPPADEAQLDPEQKEAIIHWIKEKAFQLDPLQPDPGRVTVRRLNRVEYRNTIRDLIGVDYDTAIEFPADDTGHGFDNIADVLTISPMLLEKYLDAAQAIIDEAMPSQPLVVAERALPGKRFESTVAIVEPPTPTAVVEGEEAPAPPPSSEVWQAGELAGDARDLLYYSPASLRATHTAEHAGNYEVVLNFRALERYVDNQFDLNKCRIVLKVDGEELLAKEMVREGYGREFSYTFPQQWEAGEHEFLVEIHPLEPAVEQIRQLRIRLDDVVVRGPMAPEHWVPPANYAERFPRPVPESVAERREYARELLTDFTFRAFRRPVGPSTIDRLVDVAIHVSEQPESTFEAGISQAMVAVLASPRFLFREEEAMAAAEGEKYPLVDEYALASRLSYFLWSTMPDQELFNLAEKGALRAHLPEQVKRMLADERSEEFVNNFTGQWLQARDIPNVNISSFVVFLRENPDPEVAKARETFVRLRRIEEEDRTEEQAAELAEARQTFFAFFRQPKPDLNGDVRWAMKRETEMYFDHILREDRSLLELIDSDYTFLNEELAAHYEIPTDDIKGAKMRKVMLPPDSPRGGVLTQGTVLAVTSNPTRTSPVKRGVFILDNILGTPPPPPPPNIPALEDVASEEELAKLSLRETLALHASNKMCASCHSRMDPLGLALENFNAMGRWRDAEMGKPIEPDGELITGQKFSNVQELKQILLTDHREQFLHTLTEKMLTYALGRGMEYYDTETLDQLVAQVEAADARPSALIMGIIESAAFQKTRPPETLLSSTPDESIEETDRLVANRR</sequence>
<keyword evidence="2" id="KW-0479">Metal-binding</keyword>
<organism evidence="12 13">
    <name type="scientific">Synoicihabitans lomoniglobus</name>
    <dbReference type="NCBI Taxonomy" id="2909285"/>
    <lineage>
        <taxon>Bacteria</taxon>
        <taxon>Pseudomonadati</taxon>
        <taxon>Verrucomicrobiota</taxon>
        <taxon>Opitutia</taxon>
        <taxon>Opitutales</taxon>
        <taxon>Opitutaceae</taxon>
        <taxon>Synoicihabitans</taxon>
    </lineage>
</organism>
<evidence type="ECO:0000256" key="2">
    <source>
        <dbReference type="ARBA" id="ARBA00022723"/>
    </source>
</evidence>
<dbReference type="Pfam" id="PF07624">
    <property type="entry name" value="PSD2"/>
    <property type="match status" value="1"/>
</dbReference>
<keyword evidence="1" id="KW-0349">Heme</keyword>
<dbReference type="InterPro" id="IPR013043">
    <property type="entry name" value="DUF1595"/>
</dbReference>
<dbReference type="InterPro" id="IPR013042">
    <property type="entry name" value="DUF1592"/>
</dbReference>
<dbReference type="AlphaFoldDB" id="A0AAE9ZV26"/>
<dbReference type="Proteomes" id="UP001218638">
    <property type="component" value="Chromosome"/>
</dbReference>
<keyword evidence="3" id="KW-0408">Iron</keyword>
<evidence type="ECO:0000259" key="8">
    <source>
        <dbReference type="Pfam" id="PF07627"/>
    </source>
</evidence>
<evidence type="ECO:0000313" key="12">
    <source>
        <dbReference type="EMBL" id="WED63639.1"/>
    </source>
</evidence>
<evidence type="ECO:0000256" key="5">
    <source>
        <dbReference type="SAM" id="SignalP"/>
    </source>
</evidence>
<feature type="compositionally biased region" description="Basic and acidic residues" evidence="4">
    <location>
        <begin position="885"/>
        <end position="894"/>
    </location>
</feature>
<dbReference type="Pfam" id="PF07637">
    <property type="entry name" value="PSD5"/>
    <property type="match status" value="1"/>
</dbReference>
<dbReference type="KEGG" id="slom:PXH66_14980"/>
<protein>
    <submittedName>
        <fullName evidence="12">DUF1592 domain-containing protein</fullName>
    </submittedName>
</protein>
<keyword evidence="5" id="KW-0732">Signal</keyword>
<dbReference type="Gene3D" id="1.10.760.10">
    <property type="entry name" value="Cytochrome c-like domain"/>
    <property type="match status" value="1"/>
</dbReference>
<feature type="chain" id="PRO_5041967907" evidence="5">
    <location>
        <begin position="28"/>
        <end position="894"/>
    </location>
</feature>
<dbReference type="InterPro" id="IPR013036">
    <property type="entry name" value="DUF1587"/>
</dbReference>
<dbReference type="InterPro" id="IPR011478">
    <property type="entry name" value="DUF1585"/>
</dbReference>
<dbReference type="GO" id="GO:0020037">
    <property type="term" value="F:heme binding"/>
    <property type="evidence" value="ECO:0007669"/>
    <property type="project" value="InterPro"/>
</dbReference>
<proteinExistence type="predicted"/>
<feature type="domain" description="DUF1587" evidence="7">
    <location>
        <begin position="140"/>
        <end position="203"/>
    </location>
</feature>
<reference evidence="12" key="1">
    <citation type="submission" date="2023-03" db="EMBL/GenBank/DDBJ databases">
        <title>Lomoglobus Profundus gen. nov., sp. nov., a novel member of the phylum Verrucomicrobia, isolated from deep-marine sediment of South China Sea.</title>
        <authorList>
            <person name="Ahmad T."/>
            <person name="Ishaq S.E."/>
            <person name="Wang F."/>
        </authorList>
    </citation>
    <scope>NUCLEOTIDE SEQUENCE</scope>
    <source>
        <strain evidence="12">LMO-M01</strain>
    </source>
</reference>
<feature type="domain" description="DUF1595" evidence="10">
    <location>
        <begin position="404"/>
        <end position="466"/>
    </location>
</feature>
<dbReference type="Pfam" id="PF07631">
    <property type="entry name" value="PSD4"/>
    <property type="match status" value="1"/>
</dbReference>
<evidence type="ECO:0000256" key="1">
    <source>
        <dbReference type="ARBA" id="ARBA00022617"/>
    </source>
</evidence>
<evidence type="ECO:0000313" key="13">
    <source>
        <dbReference type="Proteomes" id="UP001218638"/>
    </source>
</evidence>
<evidence type="ECO:0000259" key="11">
    <source>
        <dbReference type="Pfam" id="PF13442"/>
    </source>
</evidence>
<keyword evidence="13" id="KW-1185">Reference proteome</keyword>
<feature type="region of interest" description="Disordered" evidence="4">
    <location>
        <begin position="869"/>
        <end position="894"/>
    </location>
</feature>
<dbReference type="SUPFAM" id="SSF46626">
    <property type="entry name" value="Cytochrome c"/>
    <property type="match status" value="1"/>
</dbReference>
<dbReference type="EMBL" id="CP119075">
    <property type="protein sequence ID" value="WED63639.1"/>
    <property type="molecule type" value="Genomic_DNA"/>
</dbReference>
<dbReference type="InterPro" id="IPR009056">
    <property type="entry name" value="Cyt_c-like_dom"/>
</dbReference>
<feature type="domain" description="DUF1585" evidence="6">
    <location>
        <begin position="792"/>
        <end position="865"/>
    </location>
</feature>
<dbReference type="Pfam" id="PF13442">
    <property type="entry name" value="Cytochrome_CBB3"/>
    <property type="match status" value="1"/>
</dbReference>
<dbReference type="GO" id="GO:0046872">
    <property type="term" value="F:metal ion binding"/>
    <property type="evidence" value="ECO:0007669"/>
    <property type="project" value="UniProtKB-KW"/>
</dbReference>
<accession>A0AAE9ZV26</accession>
<dbReference type="RefSeq" id="WP_330929846.1">
    <property type="nucleotide sequence ID" value="NZ_CP119075.1"/>
</dbReference>
<feature type="domain" description="Cytochrome c" evidence="11">
    <location>
        <begin position="51"/>
        <end position="120"/>
    </location>
</feature>
<feature type="domain" description="DUF1588" evidence="8">
    <location>
        <begin position="677"/>
        <end position="777"/>
    </location>
</feature>
<dbReference type="InterPro" id="IPR013039">
    <property type="entry name" value="DUF1588"/>
</dbReference>
<evidence type="ECO:0000256" key="4">
    <source>
        <dbReference type="SAM" id="MobiDB-lite"/>
    </source>
</evidence>
<feature type="signal peptide" evidence="5">
    <location>
        <begin position="1"/>
        <end position="27"/>
    </location>
</feature>
<evidence type="ECO:0000259" key="6">
    <source>
        <dbReference type="Pfam" id="PF07624"/>
    </source>
</evidence>
<name>A0AAE9ZV26_9BACT</name>
<feature type="domain" description="DUF1592" evidence="9">
    <location>
        <begin position="481"/>
        <end position="656"/>
    </location>
</feature>
<dbReference type="Pfam" id="PF07627">
    <property type="entry name" value="PSCyt3"/>
    <property type="match status" value="1"/>
</dbReference>
<dbReference type="InterPro" id="IPR036909">
    <property type="entry name" value="Cyt_c-like_dom_sf"/>
</dbReference>
<dbReference type="GO" id="GO:0009055">
    <property type="term" value="F:electron transfer activity"/>
    <property type="evidence" value="ECO:0007669"/>
    <property type="project" value="InterPro"/>
</dbReference>
<evidence type="ECO:0000259" key="7">
    <source>
        <dbReference type="Pfam" id="PF07626"/>
    </source>
</evidence>
<gene>
    <name evidence="12" type="ORF">PXH66_14980</name>
</gene>
<evidence type="ECO:0000256" key="3">
    <source>
        <dbReference type="ARBA" id="ARBA00023004"/>
    </source>
</evidence>
<evidence type="ECO:0000259" key="10">
    <source>
        <dbReference type="Pfam" id="PF07637"/>
    </source>
</evidence>
<dbReference type="Pfam" id="PF07626">
    <property type="entry name" value="PSD3"/>
    <property type="match status" value="1"/>
</dbReference>